<dbReference type="RefSeq" id="WP_127080330.1">
    <property type="nucleotide sequence ID" value="NZ_RSCL01000003.1"/>
</dbReference>
<dbReference type="PANTHER" id="PTHR45138:SF9">
    <property type="entry name" value="DIGUANYLATE CYCLASE DGCM-RELATED"/>
    <property type="match status" value="1"/>
</dbReference>
<dbReference type="Gene3D" id="3.30.70.270">
    <property type="match status" value="1"/>
</dbReference>
<evidence type="ECO:0000313" key="2">
    <source>
        <dbReference type="EMBL" id="RUT08541.1"/>
    </source>
</evidence>
<dbReference type="NCBIfam" id="TIGR00254">
    <property type="entry name" value="GGDEF"/>
    <property type="match status" value="1"/>
</dbReference>
<dbReference type="EMBL" id="RSCL01000003">
    <property type="protein sequence ID" value="RUT08541.1"/>
    <property type="molecule type" value="Genomic_DNA"/>
</dbReference>
<accession>A0A433VR55</accession>
<comment type="caution">
    <text evidence="2">The sequence shown here is derived from an EMBL/GenBank/DDBJ whole genome shotgun (WGS) entry which is preliminary data.</text>
</comment>
<dbReference type="InterPro" id="IPR027417">
    <property type="entry name" value="P-loop_NTPase"/>
</dbReference>
<dbReference type="GO" id="GO:0052621">
    <property type="term" value="F:diguanylate cyclase activity"/>
    <property type="evidence" value="ECO:0007669"/>
    <property type="project" value="TreeGrafter"/>
</dbReference>
<dbReference type="AlphaFoldDB" id="A0A433VR55"/>
<dbReference type="Proteomes" id="UP000271624">
    <property type="component" value="Unassembled WGS sequence"/>
</dbReference>
<dbReference type="GO" id="GO:1902201">
    <property type="term" value="P:negative regulation of bacterial-type flagellum-dependent cell motility"/>
    <property type="evidence" value="ECO:0007669"/>
    <property type="project" value="TreeGrafter"/>
</dbReference>
<protein>
    <recommendedName>
        <fullName evidence="1">GGDEF domain-containing protein</fullName>
    </recommendedName>
</protein>
<gene>
    <name evidence="2" type="ORF">DSM106972_017090</name>
</gene>
<reference evidence="2" key="1">
    <citation type="submission" date="2018-12" db="EMBL/GenBank/DDBJ databases">
        <authorList>
            <person name="Will S."/>
            <person name="Neumann-Schaal M."/>
            <person name="Henke P."/>
        </authorList>
    </citation>
    <scope>NUCLEOTIDE SEQUENCE</scope>
    <source>
        <strain evidence="2">PCC 7102</strain>
    </source>
</reference>
<dbReference type="SUPFAM" id="SSF52540">
    <property type="entry name" value="P-loop containing nucleoside triphosphate hydrolases"/>
    <property type="match status" value="1"/>
</dbReference>
<name>A0A433VR55_9CYAN</name>
<dbReference type="InterPro" id="IPR029787">
    <property type="entry name" value="Nucleotide_cyclase"/>
</dbReference>
<dbReference type="InterPro" id="IPR050469">
    <property type="entry name" value="Diguanylate_Cyclase"/>
</dbReference>
<dbReference type="OrthoDB" id="5522963at2"/>
<dbReference type="Pfam" id="PF00990">
    <property type="entry name" value="GGDEF"/>
    <property type="match status" value="1"/>
</dbReference>
<dbReference type="SMART" id="SM00267">
    <property type="entry name" value="GGDEF"/>
    <property type="match status" value="1"/>
</dbReference>
<keyword evidence="3" id="KW-1185">Reference proteome</keyword>
<evidence type="ECO:0000313" key="3">
    <source>
        <dbReference type="Proteomes" id="UP000271624"/>
    </source>
</evidence>
<organism evidence="2 3">
    <name type="scientific">Dulcicalothrix desertica PCC 7102</name>
    <dbReference type="NCBI Taxonomy" id="232991"/>
    <lineage>
        <taxon>Bacteria</taxon>
        <taxon>Bacillati</taxon>
        <taxon>Cyanobacteriota</taxon>
        <taxon>Cyanophyceae</taxon>
        <taxon>Nostocales</taxon>
        <taxon>Calotrichaceae</taxon>
        <taxon>Dulcicalothrix</taxon>
    </lineage>
</organism>
<dbReference type="GO" id="GO:0043709">
    <property type="term" value="P:cell adhesion involved in single-species biofilm formation"/>
    <property type="evidence" value="ECO:0007669"/>
    <property type="project" value="TreeGrafter"/>
</dbReference>
<dbReference type="GO" id="GO:0005886">
    <property type="term" value="C:plasma membrane"/>
    <property type="evidence" value="ECO:0007669"/>
    <property type="project" value="TreeGrafter"/>
</dbReference>
<reference evidence="2" key="2">
    <citation type="journal article" date="2019" name="Genome Biol. Evol.">
        <title>Day and night: Metabolic profiles and evolutionary relationships of six axenic non-marine cyanobacteria.</title>
        <authorList>
            <person name="Will S.E."/>
            <person name="Henke P."/>
            <person name="Boedeker C."/>
            <person name="Huang S."/>
            <person name="Brinkmann H."/>
            <person name="Rohde M."/>
            <person name="Jarek M."/>
            <person name="Friedl T."/>
            <person name="Seufert S."/>
            <person name="Schumacher M."/>
            <person name="Overmann J."/>
            <person name="Neumann-Schaal M."/>
            <person name="Petersen J."/>
        </authorList>
    </citation>
    <scope>NUCLEOTIDE SEQUENCE [LARGE SCALE GENOMIC DNA]</scope>
    <source>
        <strain evidence="2">PCC 7102</strain>
    </source>
</reference>
<feature type="domain" description="GGDEF" evidence="1">
    <location>
        <begin position="397"/>
        <end position="543"/>
    </location>
</feature>
<dbReference type="InterPro" id="IPR043128">
    <property type="entry name" value="Rev_trsase/Diguanyl_cyclase"/>
</dbReference>
<dbReference type="PANTHER" id="PTHR45138">
    <property type="entry name" value="REGULATORY COMPONENTS OF SENSORY TRANSDUCTION SYSTEM"/>
    <property type="match status" value="1"/>
</dbReference>
<dbReference type="Gene3D" id="3.40.50.300">
    <property type="entry name" value="P-loop containing nucleotide triphosphate hydrolases"/>
    <property type="match status" value="1"/>
</dbReference>
<dbReference type="SUPFAM" id="SSF55073">
    <property type="entry name" value="Nucleotide cyclase"/>
    <property type="match status" value="1"/>
</dbReference>
<dbReference type="PROSITE" id="PS50887">
    <property type="entry name" value="GGDEF"/>
    <property type="match status" value="1"/>
</dbReference>
<dbReference type="InterPro" id="IPR000160">
    <property type="entry name" value="GGDEF_dom"/>
</dbReference>
<dbReference type="CDD" id="cd01949">
    <property type="entry name" value="GGDEF"/>
    <property type="match status" value="1"/>
</dbReference>
<evidence type="ECO:0000259" key="1">
    <source>
        <dbReference type="PROSITE" id="PS50887"/>
    </source>
</evidence>
<dbReference type="Pfam" id="PF14516">
    <property type="entry name" value="AAA_35"/>
    <property type="match status" value="1"/>
</dbReference>
<proteinExistence type="predicted"/>
<sequence length="546" mass="62651">MHSLILELPNEPVPIGSVFYVERPPVEQQVYQEITKPGCIIRIKAPRKMGKSSLLLRIIDFVKYQKYRTIYLDFQLADREIFKSLDKFLRWFCANIAYQLKIKENLEEYWDEELGSKVNCSIYFQDYLLSYIESPLVLALNEVNRLFEYPEIAQDFLGLLRSWHEVGKHEEIWRQLRLVICHSTEVYINLNINQSPFNIGLNINLAEFTTKQIQNLVRLHKLDCQLEISQILSIQEMLGGHPYLVRLALYELAKNPKLTLEELLQSSPTTTGIYSAHLRSLLVTLQNNLALGMALKQVVNNLDGVEINHILAYQLESMGLVKLIGSLCKVSCELYRQYFASQNFDELNLQDKLLQLQKENVELKQLAITDGLTQVANKHYFDIRLEQLWHELASEMAPLSLILCEIDYLKLYSDTNGKQAENSCLQQIARVLETKVKSSSVSYSCSRLVARYDYQQFAILLPQMNSLITSKLAENIRNEVINLGILHNFAYDGFPARVVTVSFGLACTIPNSQASTSILVDAAAEALHKSKRNNRNCTYVSSTLNH</sequence>